<dbReference type="PROSITE" id="PS51221">
    <property type="entry name" value="TTL"/>
    <property type="match status" value="1"/>
</dbReference>
<dbReference type="Proteomes" id="UP000051952">
    <property type="component" value="Unassembled WGS sequence"/>
</dbReference>
<comment type="function">
    <text evidence="10">Catalyzes the post-translational addition of a tyrosine to the C-terminal end of detyrosinated alpha-tubulin.</text>
</comment>
<comment type="similarity">
    <text evidence="3">Belongs to the tubulin--tyrosine ligase family.</text>
</comment>
<dbReference type="Gene3D" id="3.30.470.20">
    <property type="entry name" value="ATP-grasp fold, B domain"/>
    <property type="match status" value="1"/>
</dbReference>
<keyword evidence="5 15" id="KW-0436">Ligase</keyword>
<dbReference type="VEuPathDB" id="TriTrypDB:BSAL_91075"/>
<evidence type="ECO:0000256" key="8">
    <source>
        <dbReference type="ARBA" id="ARBA00022842"/>
    </source>
</evidence>
<evidence type="ECO:0000256" key="3">
    <source>
        <dbReference type="ARBA" id="ARBA00006820"/>
    </source>
</evidence>
<keyword evidence="8" id="KW-0460">Magnesium</keyword>
<dbReference type="OMA" id="LDKTCHL"/>
<dbReference type="GO" id="GO:0005876">
    <property type="term" value="C:spindle microtubule"/>
    <property type="evidence" value="ECO:0007669"/>
    <property type="project" value="TreeGrafter"/>
</dbReference>
<dbReference type="PANTHER" id="PTHR46570">
    <property type="entry name" value="TUBULIN--TYROSINE LIGASE"/>
    <property type="match status" value="1"/>
</dbReference>
<evidence type="ECO:0000256" key="5">
    <source>
        <dbReference type="ARBA" id="ARBA00022598"/>
    </source>
</evidence>
<dbReference type="EC" id="6.3.2.25" evidence="11"/>
<feature type="compositionally biased region" description="Polar residues" evidence="14">
    <location>
        <begin position="17"/>
        <end position="26"/>
    </location>
</feature>
<reference evidence="16" key="1">
    <citation type="submission" date="2015-09" db="EMBL/GenBank/DDBJ databases">
        <authorList>
            <consortium name="Pathogen Informatics"/>
        </authorList>
    </citation>
    <scope>NUCLEOTIDE SEQUENCE [LARGE SCALE GENOMIC DNA]</scope>
    <source>
        <strain evidence="16">Lake Konstanz</strain>
    </source>
</reference>
<dbReference type="Pfam" id="PF03133">
    <property type="entry name" value="TTL"/>
    <property type="match status" value="1"/>
</dbReference>
<dbReference type="OrthoDB" id="202825at2759"/>
<dbReference type="InterPro" id="IPR052492">
    <property type="entry name" value="Tubulin-tyrosine_ligase"/>
</dbReference>
<organism evidence="15 16">
    <name type="scientific">Bodo saltans</name>
    <name type="common">Flagellated protozoan</name>
    <dbReference type="NCBI Taxonomy" id="75058"/>
    <lineage>
        <taxon>Eukaryota</taxon>
        <taxon>Discoba</taxon>
        <taxon>Euglenozoa</taxon>
        <taxon>Kinetoplastea</taxon>
        <taxon>Metakinetoplastina</taxon>
        <taxon>Eubodonida</taxon>
        <taxon>Bodonidae</taxon>
        <taxon>Bodo</taxon>
    </lineage>
</organism>
<feature type="region of interest" description="Disordered" evidence="14">
    <location>
        <begin position="1"/>
        <end position="26"/>
    </location>
</feature>
<evidence type="ECO:0000256" key="13">
    <source>
        <dbReference type="ARBA" id="ARBA00047950"/>
    </source>
</evidence>
<keyword evidence="16" id="KW-1185">Reference proteome</keyword>
<comment type="cofactor">
    <cofactor evidence="1">
        <name>Mg(2+)</name>
        <dbReference type="ChEBI" id="CHEBI:18420"/>
    </cofactor>
</comment>
<comment type="catalytic activity">
    <reaction evidence="13">
        <text>C-terminal L-alpha-aminoacyl-L-glutamyl-L-glutamyl-[tubulin] + L-tyrosine + ATP = C-terminal L-alpha-aminoacyl-L-glutamyl-L-glutamyl-L-tyrosyl-[tubulin] + ADP + phosphate + H(+)</text>
        <dbReference type="Rhea" id="RHEA:17605"/>
        <dbReference type="Rhea" id="RHEA-COMP:16434"/>
        <dbReference type="Rhea" id="RHEA-COMP:16435"/>
        <dbReference type="ChEBI" id="CHEBI:15378"/>
        <dbReference type="ChEBI" id="CHEBI:30616"/>
        <dbReference type="ChEBI" id="CHEBI:43474"/>
        <dbReference type="ChEBI" id="CHEBI:58315"/>
        <dbReference type="ChEBI" id="CHEBI:149554"/>
        <dbReference type="ChEBI" id="CHEBI:149555"/>
        <dbReference type="ChEBI" id="CHEBI:456216"/>
        <dbReference type="EC" id="6.3.2.25"/>
    </reaction>
</comment>
<dbReference type="EMBL" id="CYKH01001210">
    <property type="protein sequence ID" value="CUG85915.1"/>
    <property type="molecule type" value="Genomic_DNA"/>
</dbReference>
<keyword evidence="9" id="KW-0630">Potassium</keyword>
<evidence type="ECO:0000256" key="7">
    <source>
        <dbReference type="ARBA" id="ARBA00022840"/>
    </source>
</evidence>
<comment type="cofactor">
    <cofactor evidence="2">
        <name>K(+)</name>
        <dbReference type="ChEBI" id="CHEBI:29103"/>
    </cofactor>
</comment>
<dbReference type="GO" id="GO:0005524">
    <property type="term" value="F:ATP binding"/>
    <property type="evidence" value="ECO:0007669"/>
    <property type="project" value="UniProtKB-KW"/>
</dbReference>
<dbReference type="GO" id="GO:0000226">
    <property type="term" value="P:microtubule cytoskeleton organization"/>
    <property type="evidence" value="ECO:0007669"/>
    <property type="project" value="TreeGrafter"/>
</dbReference>
<sequence>MLPDAPPEAAEPHVADASSSQSTGQDVPTFFVSGSPFSIYQEMCRVLLTRGWKTEKRPQRMTQCRAILGDRFDIPYHILRTCQVSPGRPKLLVNYFKGSHKLTLKAPMGELLSKYEPESTQWMPQTFSLCSEPKRGVRDERSALHSIFHTSGPIWIVKPSSGCHGNGMLVSSSYDEVCHFVDASPKTLFVVQRYVDRPLLVLGRRKFDIRVWALLVHPYSIYIFSEASCRTSSMPYSTDHLDDQLVHITNHCMQEGHAGYGDFEEGNEIMFTELDQHLLLEHHHTKVGGSGSHQEEKPTCILRHQMEHIVRKTLGCIQEEIEVPEEDPFQCFQLFGYDFLVDETLKVYLLEVNGSPGAAQRLLTPLVEGMTNIIIKKIPSIQ</sequence>
<comment type="subunit">
    <text evidence="4">Monomer.</text>
</comment>
<protein>
    <recommendedName>
        <fullName evidence="12">Tubulin--tyrosine ligase</fullName>
        <ecNumber evidence="11">6.3.2.25</ecNumber>
    </recommendedName>
</protein>
<evidence type="ECO:0000256" key="1">
    <source>
        <dbReference type="ARBA" id="ARBA00001946"/>
    </source>
</evidence>
<evidence type="ECO:0000256" key="6">
    <source>
        <dbReference type="ARBA" id="ARBA00022741"/>
    </source>
</evidence>
<evidence type="ECO:0000256" key="10">
    <source>
        <dbReference type="ARBA" id="ARBA00037791"/>
    </source>
</evidence>
<proteinExistence type="inferred from homology"/>
<evidence type="ECO:0000313" key="15">
    <source>
        <dbReference type="EMBL" id="CUG85915.1"/>
    </source>
</evidence>
<accession>A0A0S4J6I6</accession>
<gene>
    <name evidence="15" type="ORF">BSAL_91075</name>
</gene>
<dbReference type="SUPFAM" id="SSF56059">
    <property type="entry name" value="Glutathione synthetase ATP-binding domain-like"/>
    <property type="match status" value="1"/>
</dbReference>
<evidence type="ECO:0000256" key="4">
    <source>
        <dbReference type="ARBA" id="ARBA00011245"/>
    </source>
</evidence>
<evidence type="ECO:0000256" key="11">
    <source>
        <dbReference type="ARBA" id="ARBA00038960"/>
    </source>
</evidence>
<dbReference type="GO" id="GO:0004835">
    <property type="term" value="F:tubulin-tyrosine ligase activity"/>
    <property type="evidence" value="ECO:0007669"/>
    <property type="project" value="UniProtKB-EC"/>
</dbReference>
<evidence type="ECO:0000256" key="9">
    <source>
        <dbReference type="ARBA" id="ARBA00022958"/>
    </source>
</evidence>
<keyword evidence="7" id="KW-0067">ATP-binding</keyword>
<evidence type="ECO:0000313" key="16">
    <source>
        <dbReference type="Proteomes" id="UP000051952"/>
    </source>
</evidence>
<evidence type="ECO:0000256" key="14">
    <source>
        <dbReference type="SAM" id="MobiDB-lite"/>
    </source>
</evidence>
<evidence type="ECO:0000256" key="2">
    <source>
        <dbReference type="ARBA" id="ARBA00001958"/>
    </source>
</evidence>
<dbReference type="AlphaFoldDB" id="A0A0S4J6I6"/>
<dbReference type="PANTHER" id="PTHR46570:SF1">
    <property type="entry name" value="TUBULIN--TYROSINE LIGASE"/>
    <property type="match status" value="1"/>
</dbReference>
<dbReference type="InterPro" id="IPR004344">
    <property type="entry name" value="TTL/TTLL_fam"/>
</dbReference>
<evidence type="ECO:0000256" key="12">
    <source>
        <dbReference type="ARBA" id="ARBA00041021"/>
    </source>
</evidence>
<name>A0A0S4J6I6_BODSA</name>
<keyword evidence="6" id="KW-0547">Nucleotide-binding</keyword>